<comment type="caution">
    <text evidence="5">The sequence shown here is derived from an EMBL/GenBank/DDBJ whole genome shotgun (WGS) entry which is preliminary data.</text>
</comment>
<dbReference type="Pfam" id="PF01520">
    <property type="entry name" value="Amidase_3"/>
    <property type="match status" value="1"/>
</dbReference>
<feature type="domain" description="MurNAc-LAA" evidence="4">
    <location>
        <begin position="110"/>
        <end position="268"/>
    </location>
</feature>
<dbReference type="InterPro" id="IPR050695">
    <property type="entry name" value="N-acetylmuramoyl_amidase_3"/>
</dbReference>
<dbReference type="RefSeq" id="WP_275108381.1">
    <property type="nucleotide sequence ID" value="NZ_JAKJSC010000001.1"/>
</dbReference>
<evidence type="ECO:0000256" key="1">
    <source>
        <dbReference type="ARBA" id="ARBA00001561"/>
    </source>
</evidence>
<evidence type="ECO:0000256" key="3">
    <source>
        <dbReference type="ARBA" id="ARBA00022801"/>
    </source>
</evidence>
<protein>
    <recommendedName>
        <fullName evidence="2">N-acetylmuramoyl-L-alanine amidase</fullName>
        <ecNumber evidence="2">3.5.1.28</ecNumber>
    </recommendedName>
</protein>
<dbReference type="PANTHER" id="PTHR30404:SF0">
    <property type="entry name" value="N-ACETYLMURAMOYL-L-ALANINE AMIDASE AMIC"/>
    <property type="match status" value="1"/>
</dbReference>
<dbReference type="Proteomes" id="UP001528920">
    <property type="component" value="Unassembled WGS sequence"/>
</dbReference>
<dbReference type="SUPFAM" id="SSF53187">
    <property type="entry name" value="Zn-dependent exopeptidases"/>
    <property type="match status" value="1"/>
</dbReference>
<evidence type="ECO:0000256" key="2">
    <source>
        <dbReference type="ARBA" id="ARBA00011901"/>
    </source>
</evidence>
<sequence length="396" mass="44897">MKIFLMNIIYIKISNGLIVRSSVILLLLFAFCFASKKGYAQSDHYTIKTVVIDAGHGGKDPGAVGKSVKEKDVVLSIALKLGGYIEKYFPTIKVIYTRKTDVFIPLGTRSDIANHNKADLFISIHANANNNPKIRGTETYTLGLHKTKENLEVAMKENAVMLYEDDYSTKYEGFDPNNPASYIIFNLMQGINRDKSISLAELTEFQFKTRVGRHSRGVREAGFWVLKQVSMPSILVEVGFVSNPTEGKYLKNNSNQDYLASAIFRAFRDYYNKVEETSVVLKQEEKVNTSVETELEKDIVEEVPLPKTENSVEFCVQIKSSSKPIPLTSKAFYNLKDIKERKLKGSYKYTIGSTDKYKEIVRIQTEVRKTVKDCFVVAFYKGERISLSKAKKLQKT</sequence>
<dbReference type="EC" id="3.5.1.28" evidence="2"/>
<evidence type="ECO:0000313" key="5">
    <source>
        <dbReference type="EMBL" id="MDE5417043.1"/>
    </source>
</evidence>
<name>A0ABT5VR93_9BACT</name>
<dbReference type="CDD" id="cd02696">
    <property type="entry name" value="MurNAc-LAA"/>
    <property type="match status" value="1"/>
</dbReference>
<evidence type="ECO:0000313" key="6">
    <source>
        <dbReference type="Proteomes" id="UP001528920"/>
    </source>
</evidence>
<comment type="catalytic activity">
    <reaction evidence="1">
        <text>Hydrolyzes the link between N-acetylmuramoyl residues and L-amino acid residues in certain cell-wall glycopeptides.</text>
        <dbReference type="EC" id="3.5.1.28"/>
    </reaction>
</comment>
<proteinExistence type="predicted"/>
<dbReference type="PANTHER" id="PTHR30404">
    <property type="entry name" value="N-ACETYLMURAMOYL-L-ALANINE AMIDASE"/>
    <property type="match status" value="1"/>
</dbReference>
<dbReference type="InterPro" id="IPR002508">
    <property type="entry name" value="MurNAc-LAA_cat"/>
</dbReference>
<keyword evidence="6" id="KW-1185">Reference proteome</keyword>
<accession>A0ABT5VR93</accession>
<keyword evidence="3" id="KW-0378">Hydrolase</keyword>
<reference evidence="5 6" key="1">
    <citation type="submission" date="2022-01" db="EMBL/GenBank/DDBJ databases">
        <title>Labilibaculum sp. nov, a marine bacterium isolated from Antarctica.</title>
        <authorList>
            <person name="Dai W."/>
        </authorList>
    </citation>
    <scope>NUCLEOTIDE SEQUENCE [LARGE SCALE GENOMIC DNA]</scope>
    <source>
        <strain evidence="5 6">DW002</strain>
    </source>
</reference>
<dbReference type="Gene3D" id="3.40.630.40">
    <property type="entry name" value="Zn-dependent exopeptidases"/>
    <property type="match status" value="1"/>
</dbReference>
<gene>
    <name evidence="5" type="ORF">L3049_03405</name>
</gene>
<evidence type="ECO:0000259" key="4">
    <source>
        <dbReference type="SMART" id="SM00646"/>
    </source>
</evidence>
<dbReference type="SMART" id="SM00646">
    <property type="entry name" value="Ami_3"/>
    <property type="match status" value="1"/>
</dbReference>
<dbReference type="EMBL" id="JAKJSC010000001">
    <property type="protein sequence ID" value="MDE5417043.1"/>
    <property type="molecule type" value="Genomic_DNA"/>
</dbReference>
<organism evidence="5 6">
    <name type="scientific">Paralabilibaculum antarcticum</name>
    <dbReference type="NCBI Taxonomy" id="2912572"/>
    <lineage>
        <taxon>Bacteria</taxon>
        <taxon>Pseudomonadati</taxon>
        <taxon>Bacteroidota</taxon>
        <taxon>Bacteroidia</taxon>
        <taxon>Marinilabiliales</taxon>
        <taxon>Marinifilaceae</taxon>
        <taxon>Paralabilibaculum</taxon>
    </lineage>
</organism>